<protein>
    <recommendedName>
        <fullName evidence="3">Ankyrin repeat-containing domain</fullName>
    </recommendedName>
</protein>
<dbReference type="SUPFAM" id="SSF48403">
    <property type="entry name" value="Ankyrin repeat"/>
    <property type="match status" value="1"/>
</dbReference>
<dbReference type="Proteomes" id="UP000469452">
    <property type="component" value="Unassembled WGS sequence"/>
</dbReference>
<dbReference type="VEuPathDB" id="FungiDB:H257_04913"/>
<comment type="caution">
    <text evidence="1">The sequence shown here is derived from an EMBL/GenBank/DDBJ whole genome shotgun (WGS) entry which is preliminary data.</text>
</comment>
<evidence type="ECO:0000313" key="1">
    <source>
        <dbReference type="EMBL" id="KAF0703464.1"/>
    </source>
</evidence>
<organism evidence="1 2">
    <name type="scientific">Aphanomyces astaci</name>
    <name type="common">Crayfish plague agent</name>
    <dbReference type="NCBI Taxonomy" id="112090"/>
    <lineage>
        <taxon>Eukaryota</taxon>
        <taxon>Sar</taxon>
        <taxon>Stramenopiles</taxon>
        <taxon>Oomycota</taxon>
        <taxon>Saprolegniomycetes</taxon>
        <taxon>Saprolegniales</taxon>
        <taxon>Verrucalvaceae</taxon>
        <taxon>Aphanomyces</taxon>
    </lineage>
</organism>
<dbReference type="EMBL" id="VJMI01020746">
    <property type="protein sequence ID" value="KAF0703464.1"/>
    <property type="molecule type" value="Genomic_DNA"/>
</dbReference>
<dbReference type="PANTHER" id="PTHR46586:SF3">
    <property type="entry name" value="ANKYRIN REPEAT-CONTAINING PROTEIN"/>
    <property type="match status" value="1"/>
</dbReference>
<accession>A0A6A4Z1K4</accession>
<dbReference type="AlphaFoldDB" id="A0A6A4Z1K4"/>
<dbReference type="Pfam" id="PF13637">
    <property type="entry name" value="Ank_4"/>
    <property type="match status" value="1"/>
</dbReference>
<sequence>MDGAAANGHLAMVQYLHLHTTAGCTSSTVDKAIEHNHVHVAQWLVDRQLVQNYNSRHSMFAAAANGNLKALEWLMSIRMAYMASRRGYVDVVAYLQQLQPEVQVDLISLDFAAATGHLSMVKWLLTHRPAAGCVVRCDYRRPRHHSSHSSHGSWRCIVCSLSRASQ</sequence>
<proteinExistence type="predicted"/>
<name>A0A6A4Z1K4_APHAT</name>
<dbReference type="InterPro" id="IPR036770">
    <property type="entry name" value="Ankyrin_rpt-contain_sf"/>
</dbReference>
<reference evidence="1 2" key="1">
    <citation type="submission" date="2019-06" db="EMBL/GenBank/DDBJ databases">
        <title>Genomics analysis of Aphanomyces spp. identifies a new class of oomycete effector associated with host adaptation.</title>
        <authorList>
            <person name="Gaulin E."/>
        </authorList>
    </citation>
    <scope>NUCLEOTIDE SEQUENCE [LARGE SCALE GENOMIC DNA]</scope>
    <source>
        <strain evidence="1 2">E</strain>
    </source>
</reference>
<dbReference type="PANTHER" id="PTHR46586">
    <property type="entry name" value="ANKYRIN REPEAT-CONTAINING PROTEIN"/>
    <property type="match status" value="1"/>
</dbReference>
<evidence type="ECO:0008006" key="3">
    <source>
        <dbReference type="Google" id="ProtNLM"/>
    </source>
</evidence>
<dbReference type="InterPro" id="IPR002110">
    <property type="entry name" value="Ankyrin_rpt"/>
</dbReference>
<evidence type="ECO:0000313" key="2">
    <source>
        <dbReference type="Proteomes" id="UP000469452"/>
    </source>
</evidence>
<gene>
    <name evidence="1" type="ORF">AaE_015360</name>
</gene>
<dbReference type="InterPro" id="IPR052050">
    <property type="entry name" value="SecEffector_AnkRepeat"/>
</dbReference>
<dbReference type="Gene3D" id="1.25.40.20">
    <property type="entry name" value="Ankyrin repeat-containing domain"/>
    <property type="match status" value="2"/>
</dbReference>